<dbReference type="AlphaFoldDB" id="A0A428KGY8"/>
<dbReference type="PROSITE" id="PS51257">
    <property type="entry name" value="PROKAR_LIPOPROTEIN"/>
    <property type="match status" value="1"/>
</dbReference>
<dbReference type="SUPFAM" id="SSF48452">
    <property type="entry name" value="TPR-like"/>
    <property type="match status" value="1"/>
</dbReference>
<gene>
    <name evidence="2" type="ORF">EI293_00660</name>
</gene>
<accession>A0A428KGY8</accession>
<organism evidence="2 3">
    <name type="scientific">Hymenobacter perfusus</name>
    <dbReference type="NCBI Taxonomy" id="1236770"/>
    <lineage>
        <taxon>Bacteria</taxon>
        <taxon>Pseudomonadati</taxon>
        <taxon>Bacteroidota</taxon>
        <taxon>Cytophagia</taxon>
        <taxon>Cytophagales</taxon>
        <taxon>Hymenobacteraceae</taxon>
        <taxon>Hymenobacter</taxon>
    </lineage>
</organism>
<dbReference type="OrthoDB" id="622163at2"/>
<evidence type="ECO:0000313" key="3">
    <source>
        <dbReference type="Proteomes" id="UP000270291"/>
    </source>
</evidence>
<feature type="chain" id="PRO_5019469382" evidence="1">
    <location>
        <begin position="24"/>
        <end position="538"/>
    </location>
</feature>
<sequence>MKNLFLRKSVLGGLMLGALALTACDNFLDVNENPNNPENVRYPLVLPNALNRPLATVGSPLNILGNLWTNNWAQASDFLFYLPQNQYNLTPTTYDGSWQNMYSGAIADLRYIEVNAQEASDKNYVAIAKIMEAYSFQILADGWGDIPFTDVLAIDPRKPVTNLTPKYDAAESVYDGIITLLNDGLAQIDANAPRPNGQQDIYFGGDMAKWRRFANTLKLRVYMRQSRARDSKAKAGIQAMQQAGAQFLGASDNVAGNPGYSNATGRLNPLYESIGFTLTGANTSGYNATRANVFALNYLRETGDTLRLKALYAPRPGTTTSSSKNYYGVVNGVGTYAPSVSQQVSPVGPAIIRSFANQGFAAPVYLMTAAESYFLQAEAVERGYMTGIAKTLYQTGIEESFKLLGLTTAQASAYYNTSKSNPAPKNYYGIQPAAVLNAAAGQLDLKVVSPKYDDATSTEQKIEAIVTQKWIANNGYNGYESWSEFRRTGYPRGNYISLSARQRSFPVRLPYPQTEANNNPNTPTGVTLFAPRLFWDID</sequence>
<proteinExistence type="predicted"/>
<feature type="signal peptide" evidence="1">
    <location>
        <begin position="1"/>
        <end position="23"/>
    </location>
</feature>
<dbReference type="InterPro" id="IPR041662">
    <property type="entry name" value="SusD-like_2"/>
</dbReference>
<dbReference type="EMBL" id="RWIU01000001">
    <property type="protein sequence ID" value="RSK45716.1"/>
    <property type="molecule type" value="Genomic_DNA"/>
</dbReference>
<evidence type="ECO:0000256" key="1">
    <source>
        <dbReference type="SAM" id="SignalP"/>
    </source>
</evidence>
<reference evidence="2 3" key="1">
    <citation type="submission" date="2018-12" db="EMBL/GenBank/DDBJ databases">
        <authorList>
            <person name="Feng G."/>
            <person name="Zhu H."/>
        </authorList>
    </citation>
    <scope>NUCLEOTIDE SEQUENCE [LARGE SCALE GENOMIC DNA]</scope>
    <source>
        <strain evidence="2 3">LMG 26000</strain>
    </source>
</reference>
<comment type="caution">
    <text evidence="2">The sequence shown here is derived from an EMBL/GenBank/DDBJ whole genome shotgun (WGS) entry which is preliminary data.</text>
</comment>
<dbReference type="Pfam" id="PF12771">
    <property type="entry name" value="SusD-like_2"/>
    <property type="match status" value="1"/>
</dbReference>
<protein>
    <submittedName>
        <fullName evidence="2">SusD/RagB family nutrient-binding outer membrane lipoprotein</fullName>
    </submittedName>
</protein>
<dbReference type="Proteomes" id="UP000270291">
    <property type="component" value="Unassembled WGS sequence"/>
</dbReference>
<dbReference type="Gene3D" id="1.25.40.390">
    <property type="match status" value="1"/>
</dbReference>
<keyword evidence="2" id="KW-0449">Lipoprotein</keyword>
<keyword evidence="1" id="KW-0732">Signal</keyword>
<evidence type="ECO:0000313" key="2">
    <source>
        <dbReference type="EMBL" id="RSK45716.1"/>
    </source>
</evidence>
<name>A0A428KGY8_9BACT</name>
<keyword evidence="3" id="KW-1185">Reference proteome</keyword>
<dbReference type="InterPro" id="IPR011990">
    <property type="entry name" value="TPR-like_helical_dom_sf"/>
</dbReference>
<dbReference type="RefSeq" id="WP_125434726.1">
    <property type="nucleotide sequence ID" value="NZ_RWIU01000001.1"/>
</dbReference>